<evidence type="ECO:0000313" key="4">
    <source>
        <dbReference type="Proteomes" id="UP000054097"/>
    </source>
</evidence>
<feature type="compositionally biased region" description="Low complexity" evidence="1">
    <location>
        <begin position="182"/>
        <end position="197"/>
    </location>
</feature>
<dbReference type="Proteomes" id="UP000054097">
    <property type="component" value="Unassembled WGS sequence"/>
</dbReference>
<feature type="transmembrane region" description="Helical" evidence="2">
    <location>
        <begin position="59"/>
        <end position="82"/>
    </location>
</feature>
<reference evidence="3 4" key="1">
    <citation type="submission" date="2014-04" db="EMBL/GenBank/DDBJ databases">
        <authorList>
            <consortium name="DOE Joint Genome Institute"/>
            <person name="Kuo A."/>
            <person name="Zuccaro A."/>
            <person name="Kohler A."/>
            <person name="Nagy L.G."/>
            <person name="Floudas D."/>
            <person name="Copeland A."/>
            <person name="Barry K.W."/>
            <person name="Cichocki N."/>
            <person name="Veneault-Fourrey C."/>
            <person name="LaButti K."/>
            <person name="Lindquist E.A."/>
            <person name="Lipzen A."/>
            <person name="Lundell T."/>
            <person name="Morin E."/>
            <person name="Murat C."/>
            <person name="Sun H."/>
            <person name="Tunlid A."/>
            <person name="Henrissat B."/>
            <person name="Grigoriev I.V."/>
            <person name="Hibbett D.S."/>
            <person name="Martin F."/>
            <person name="Nordberg H.P."/>
            <person name="Cantor M.N."/>
            <person name="Hua S.X."/>
        </authorList>
    </citation>
    <scope>NUCLEOTIDE SEQUENCE [LARGE SCALE GENOMIC DNA]</scope>
    <source>
        <strain evidence="3 4">MAFF 305830</strain>
    </source>
</reference>
<dbReference type="AlphaFoldDB" id="A0A0C3B3B5"/>
<dbReference type="EMBL" id="KN824282">
    <property type="protein sequence ID" value="KIM31320.1"/>
    <property type="molecule type" value="Genomic_DNA"/>
</dbReference>
<keyword evidence="4" id="KW-1185">Reference proteome</keyword>
<evidence type="ECO:0000256" key="2">
    <source>
        <dbReference type="SAM" id="Phobius"/>
    </source>
</evidence>
<name>A0A0C3B3B5_SERVB</name>
<keyword evidence="2" id="KW-0472">Membrane</keyword>
<sequence>MSCGAPQTVYAFRGNIDPSKLSFNQPAQTASFHFFPLHDATTAGDQSQINNVNQRVGPIVVTILIVVGVSVLVTSLAAFLILSARRRRRMANRLASRMANAEKGGAGFGDSTDVAARFQPQYSRKGSSGTFWSILNKLKLADKTPPEMTHVSQKVIITRWDAHARDPSDSIVCTKHERDGTSSYGSPLGPPSGGLSSMQNRRISGRSSETQIRRQISVGGLSDKYTRPAPKRPKRPSKALFSTVLSSTDVWPEQLREKLKGEMQRRGNKDGGVLRPPGLSKSSGALIISTPIPAPTLDFSRLRLGAETSPSFNTPTATIPEFVMPDDSDGFYSIVGTALWGPHTTNRPVVRTAHRI</sequence>
<organism evidence="3 4">
    <name type="scientific">Serendipita vermifera MAFF 305830</name>
    <dbReference type="NCBI Taxonomy" id="933852"/>
    <lineage>
        <taxon>Eukaryota</taxon>
        <taxon>Fungi</taxon>
        <taxon>Dikarya</taxon>
        <taxon>Basidiomycota</taxon>
        <taxon>Agaricomycotina</taxon>
        <taxon>Agaricomycetes</taxon>
        <taxon>Sebacinales</taxon>
        <taxon>Serendipitaceae</taxon>
        <taxon>Serendipita</taxon>
    </lineage>
</organism>
<feature type="compositionally biased region" description="Polar residues" evidence="1">
    <location>
        <begin position="198"/>
        <end position="214"/>
    </location>
</feature>
<evidence type="ECO:0000313" key="3">
    <source>
        <dbReference type="EMBL" id="KIM31320.1"/>
    </source>
</evidence>
<keyword evidence="2" id="KW-1133">Transmembrane helix</keyword>
<reference evidence="4" key="2">
    <citation type="submission" date="2015-01" db="EMBL/GenBank/DDBJ databases">
        <title>Evolutionary Origins and Diversification of the Mycorrhizal Mutualists.</title>
        <authorList>
            <consortium name="DOE Joint Genome Institute"/>
            <consortium name="Mycorrhizal Genomics Consortium"/>
            <person name="Kohler A."/>
            <person name="Kuo A."/>
            <person name="Nagy L.G."/>
            <person name="Floudas D."/>
            <person name="Copeland A."/>
            <person name="Barry K.W."/>
            <person name="Cichocki N."/>
            <person name="Veneault-Fourrey C."/>
            <person name="LaButti K."/>
            <person name="Lindquist E.A."/>
            <person name="Lipzen A."/>
            <person name="Lundell T."/>
            <person name="Morin E."/>
            <person name="Murat C."/>
            <person name="Riley R."/>
            <person name="Ohm R."/>
            <person name="Sun H."/>
            <person name="Tunlid A."/>
            <person name="Henrissat B."/>
            <person name="Grigoriev I.V."/>
            <person name="Hibbett D.S."/>
            <person name="Martin F."/>
        </authorList>
    </citation>
    <scope>NUCLEOTIDE SEQUENCE [LARGE SCALE GENOMIC DNA]</scope>
    <source>
        <strain evidence="4">MAFF 305830</strain>
    </source>
</reference>
<keyword evidence="2" id="KW-0812">Transmembrane</keyword>
<evidence type="ECO:0000256" key="1">
    <source>
        <dbReference type="SAM" id="MobiDB-lite"/>
    </source>
</evidence>
<gene>
    <name evidence="3" type="ORF">M408DRAFT_7118</name>
</gene>
<protein>
    <submittedName>
        <fullName evidence="3">Uncharacterized protein</fullName>
    </submittedName>
</protein>
<dbReference type="HOGENOM" id="CLU_778824_0_0_1"/>
<accession>A0A0C3B3B5</accession>
<feature type="region of interest" description="Disordered" evidence="1">
    <location>
        <begin position="176"/>
        <end position="240"/>
    </location>
</feature>
<proteinExistence type="predicted"/>